<proteinExistence type="predicted"/>
<sequence length="322" mass="36870">MVINRKPLKVFFRYGGRDNIFIESDKASGLPSNNYELNNCIGTQLLKSEPQLVNSNASEKSHCNVDDKHYIELKTDFYNFAKDNSNKMKKTKNTTEGKDYSNSQYNNLKSKPNLHRIENIPWDMNLRNMEKPIGVDSQFSDSECIYNATENVYIEELKFKNEKSIANKGKSHTFKNIHKPKEYLSNEEIKCLVPTFYDGRSLTQSQIEGLIEAMGGSTKRTKIKYDYNKEKIKNRKNKINKALQTCHSLGCDERGNIIKLFPHPKNLNRCPRVKVMHRVPRKCPIPGCDGSGNIRRSSVSHVTASNCPKKLNKTITASQNVL</sequence>
<evidence type="ECO:0000256" key="4">
    <source>
        <dbReference type="ARBA" id="ARBA00022833"/>
    </source>
</evidence>
<reference evidence="8 9" key="1">
    <citation type="submission" date="2024-05" db="EMBL/GenBank/DDBJ databases">
        <authorList>
            <person name="Wallberg A."/>
        </authorList>
    </citation>
    <scope>NUCLEOTIDE SEQUENCE [LARGE SCALE GENOMIC DNA]</scope>
</reference>
<evidence type="ECO:0000256" key="3">
    <source>
        <dbReference type="ARBA" id="ARBA00022771"/>
    </source>
</evidence>
<evidence type="ECO:0000256" key="2">
    <source>
        <dbReference type="ARBA" id="ARBA00022723"/>
    </source>
</evidence>
<keyword evidence="3" id="KW-0863">Zinc-finger</keyword>
<dbReference type="InterPro" id="IPR002515">
    <property type="entry name" value="Znf_C2H2C"/>
</dbReference>
<dbReference type="InterPro" id="IPR036060">
    <property type="entry name" value="Znf_C2H2C_sf"/>
</dbReference>
<dbReference type="GO" id="GO:0008270">
    <property type="term" value="F:zinc ion binding"/>
    <property type="evidence" value="ECO:0007669"/>
    <property type="project" value="UniProtKB-KW"/>
</dbReference>
<keyword evidence="2" id="KW-0479">Metal-binding</keyword>
<dbReference type="SUPFAM" id="SSF103637">
    <property type="entry name" value="CCHHC domain"/>
    <property type="match status" value="1"/>
</dbReference>
<protein>
    <submittedName>
        <fullName evidence="8">Uncharacterized protein</fullName>
    </submittedName>
</protein>
<keyword evidence="6" id="KW-0804">Transcription</keyword>
<gene>
    <name evidence="8" type="ORF">MNOR_LOCUS15172</name>
</gene>
<keyword evidence="5" id="KW-0805">Transcription regulation</keyword>
<evidence type="ECO:0000256" key="1">
    <source>
        <dbReference type="ARBA" id="ARBA00004123"/>
    </source>
</evidence>
<dbReference type="Gene3D" id="4.10.320.30">
    <property type="match status" value="1"/>
</dbReference>
<name>A0AAV2QP82_MEGNR</name>
<comment type="caution">
    <text evidence="8">The sequence shown here is derived from an EMBL/GenBank/DDBJ whole genome shotgun (WGS) entry which is preliminary data.</text>
</comment>
<keyword evidence="9" id="KW-1185">Reference proteome</keyword>
<accession>A0AAV2QP82</accession>
<dbReference type="PROSITE" id="PS51802">
    <property type="entry name" value="ZF_CCHHC"/>
    <property type="match status" value="1"/>
</dbReference>
<keyword evidence="4" id="KW-0862">Zinc</keyword>
<comment type="subcellular location">
    <subcellularLocation>
        <location evidence="1">Nucleus</location>
    </subcellularLocation>
</comment>
<evidence type="ECO:0000313" key="8">
    <source>
        <dbReference type="EMBL" id="CAL4094558.1"/>
    </source>
</evidence>
<evidence type="ECO:0000256" key="5">
    <source>
        <dbReference type="ARBA" id="ARBA00023015"/>
    </source>
</evidence>
<dbReference type="AlphaFoldDB" id="A0AAV2QP82"/>
<dbReference type="GO" id="GO:0005634">
    <property type="term" value="C:nucleus"/>
    <property type="evidence" value="ECO:0007669"/>
    <property type="project" value="UniProtKB-SubCell"/>
</dbReference>
<organism evidence="8 9">
    <name type="scientific">Meganyctiphanes norvegica</name>
    <name type="common">Northern krill</name>
    <name type="synonym">Thysanopoda norvegica</name>
    <dbReference type="NCBI Taxonomy" id="48144"/>
    <lineage>
        <taxon>Eukaryota</taxon>
        <taxon>Metazoa</taxon>
        <taxon>Ecdysozoa</taxon>
        <taxon>Arthropoda</taxon>
        <taxon>Crustacea</taxon>
        <taxon>Multicrustacea</taxon>
        <taxon>Malacostraca</taxon>
        <taxon>Eumalacostraca</taxon>
        <taxon>Eucarida</taxon>
        <taxon>Euphausiacea</taxon>
        <taxon>Euphausiidae</taxon>
        <taxon>Meganyctiphanes</taxon>
    </lineage>
</organism>
<dbReference type="GO" id="GO:0006355">
    <property type="term" value="P:regulation of DNA-templated transcription"/>
    <property type="evidence" value="ECO:0007669"/>
    <property type="project" value="InterPro"/>
</dbReference>
<keyword evidence="7" id="KW-0539">Nucleus</keyword>
<dbReference type="EMBL" id="CAXKWB010009384">
    <property type="protein sequence ID" value="CAL4094558.1"/>
    <property type="molecule type" value="Genomic_DNA"/>
</dbReference>
<evidence type="ECO:0000256" key="6">
    <source>
        <dbReference type="ARBA" id="ARBA00023163"/>
    </source>
</evidence>
<evidence type="ECO:0000256" key="7">
    <source>
        <dbReference type="ARBA" id="ARBA00023242"/>
    </source>
</evidence>
<dbReference type="Proteomes" id="UP001497623">
    <property type="component" value="Unassembled WGS sequence"/>
</dbReference>
<evidence type="ECO:0000313" key="9">
    <source>
        <dbReference type="Proteomes" id="UP001497623"/>
    </source>
</evidence>